<dbReference type="Pfam" id="PF01300">
    <property type="entry name" value="Sua5_yciO_yrdC"/>
    <property type="match status" value="1"/>
</dbReference>
<keyword evidence="16" id="KW-1185">Reference proteome</keyword>
<evidence type="ECO:0000256" key="10">
    <source>
        <dbReference type="ARBA" id="ARBA00022840"/>
    </source>
</evidence>
<dbReference type="RefSeq" id="WP_379769534.1">
    <property type="nucleotide sequence ID" value="NZ_JBHSJF010000004.1"/>
</dbReference>
<evidence type="ECO:0000313" key="15">
    <source>
        <dbReference type="EMBL" id="MFC5067188.1"/>
    </source>
</evidence>
<evidence type="ECO:0000256" key="3">
    <source>
        <dbReference type="ARBA" id="ARBA00012584"/>
    </source>
</evidence>
<dbReference type="Proteomes" id="UP001595796">
    <property type="component" value="Unassembled WGS sequence"/>
</dbReference>
<evidence type="ECO:0000256" key="9">
    <source>
        <dbReference type="ARBA" id="ARBA00022741"/>
    </source>
</evidence>
<dbReference type="Gene3D" id="3.90.870.10">
    <property type="entry name" value="DHBP synthase"/>
    <property type="match status" value="1"/>
</dbReference>
<evidence type="ECO:0000256" key="8">
    <source>
        <dbReference type="ARBA" id="ARBA00022695"/>
    </source>
</evidence>
<evidence type="ECO:0000256" key="2">
    <source>
        <dbReference type="ARBA" id="ARBA00007663"/>
    </source>
</evidence>
<dbReference type="EC" id="2.7.7.87" evidence="3 13"/>
<dbReference type="EMBL" id="JBHSJF010000004">
    <property type="protein sequence ID" value="MFC5067188.1"/>
    <property type="molecule type" value="Genomic_DNA"/>
</dbReference>
<protein>
    <recommendedName>
        <fullName evidence="4 13">Threonylcarbamoyl-AMP synthase</fullName>
        <shortName evidence="13">TC-AMP synthase</shortName>
        <ecNumber evidence="3 13">2.7.7.87</ecNumber>
    </recommendedName>
    <alternativeName>
        <fullName evidence="11 13">L-threonylcarbamoyladenylate synthase</fullName>
    </alternativeName>
</protein>
<keyword evidence="5 13" id="KW-0963">Cytoplasm</keyword>
<dbReference type="GO" id="GO:0061710">
    <property type="term" value="F:L-threonylcarbamoyladenylate synthase"/>
    <property type="evidence" value="ECO:0007669"/>
    <property type="project" value="UniProtKB-EC"/>
</dbReference>
<evidence type="ECO:0000259" key="14">
    <source>
        <dbReference type="PROSITE" id="PS51163"/>
    </source>
</evidence>
<evidence type="ECO:0000256" key="7">
    <source>
        <dbReference type="ARBA" id="ARBA00022694"/>
    </source>
</evidence>
<evidence type="ECO:0000256" key="12">
    <source>
        <dbReference type="ARBA" id="ARBA00048366"/>
    </source>
</evidence>
<evidence type="ECO:0000313" key="16">
    <source>
        <dbReference type="Proteomes" id="UP001595796"/>
    </source>
</evidence>
<feature type="domain" description="YrdC-like" evidence="14">
    <location>
        <begin position="16"/>
        <end position="205"/>
    </location>
</feature>
<dbReference type="PIRSF" id="PIRSF004930">
    <property type="entry name" value="Tln_factor_SUA5"/>
    <property type="match status" value="1"/>
</dbReference>
<organism evidence="15 16">
    <name type="scientific">Flaviflagellibacter deserti</name>
    <dbReference type="NCBI Taxonomy" id="2267266"/>
    <lineage>
        <taxon>Bacteria</taxon>
        <taxon>Pseudomonadati</taxon>
        <taxon>Pseudomonadota</taxon>
        <taxon>Alphaproteobacteria</taxon>
        <taxon>Hyphomicrobiales</taxon>
        <taxon>Flaviflagellibacter</taxon>
    </lineage>
</organism>
<dbReference type="PROSITE" id="PS51163">
    <property type="entry name" value="YRDC"/>
    <property type="match status" value="1"/>
</dbReference>
<proteinExistence type="inferred from homology"/>
<name>A0ABV9Z0F4_9HYPH</name>
<dbReference type="NCBIfam" id="TIGR00057">
    <property type="entry name" value="L-threonylcarbamoyladenylate synthase"/>
    <property type="match status" value="1"/>
</dbReference>
<dbReference type="PANTHER" id="PTHR17490">
    <property type="entry name" value="SUA5"/>
    <property type="match status" value="1"/>
</dbReference>
<dbReference type="InterPro" id="IPR038385">
    <property type="entry name" value="Sua5/YwlC_C"/>
</dbReference>
<keyword evidence="7 13" id="KW-0819">tRNA processing</keyword>
<keyword evidence="9 13" id="KW-0547">Nucleotide-binding</keyword>
<dbReference type="InterPro" id="IPR005145">
    <property type="entry name" value="Sua5_C"/>
</dbReference>
<dbReference type="InterPro" id="IPR017945">
    <property type="entry name" value="DHBP_synth_RibB-like_a/b_dom"/>
</dbReference>
<evidence type="ECO:0000256" key="11">
    <source>
        <dbReference type="ARBA" id="ARBA00029774"/>
    </source>
</evidence>
<dbReference type="InterPro" id="IPR010923">
    <property type="entry name" value="T(6)A37_SUA5"/>
</dbReference>
<comment type="catalytic activity">
    <reaction evidence="12 13">
        <text>L-threonine + hydrogencarbonate + ATP = L-threonylcarbamoyladenylate + diphosphate + H2O</text>
        <dbReference type="Rhea" id="RHEA:36407"/>
        <dbReference type="ChEBI" id="CHEBI:15377"/>
        <dbReference type="ChEBI" id="CHEBI:17544"/>
        <dbReference type="ChEBI" id="CHEBI:30616"/>
        <dbReference type="ChEBI" id="CHEBI:33019"/>
        <dbReference type="ChEBI" id="CHEBI:57926"/>
        <dbReference type="ChEBI" id="CHEBI:73682"/>
        <dbReference type="EC" id="2.7.7.87"/>
    </reaction>
</comment>
<comment type="caution">
    <text evidence="15">The sequence shown here is derived from an EMBL/GenBank/DDBJ whole genome shotgun (WGS) entry which is preliminary data.</text>
</comment>
<keyword evidence="10 13" id="KW-0067">ATP-binding</keyword>
<comment type="subcellular location">
    <subcellularLocation>
        <location evidence="1 13">Cytoplasm</location>
    </subcellularLocation>
</comment>
<evidence type="ECO:0000256" key="4">
    <source>
        <dbReference type="ARBA" id="ARBA00015492"/>
    </source>
</evidence>
<evidence type="ECO:0000256" key="5">
    <source>
        <dbReference type="ARBA" id="ARBA00022490"/>
    </source>
</evidence>
<gene>
    <name evidence="15" type="ORF">ACFPFW_04060</name>
</gene>
<evidence type="ECO:0000256" key="1">
    <source>
        <dbReference type="ARBA" id="ARBA00004496"/>
    </source>
</evidence>
<comment type="function">
    <text evidence="13">Required for the formation of a threonylcarbamoyl group on adenosine at position 37 (t(6)A37) in tRNAs that read codons beginning with adenine.</text>
</comment>
<dbReference type="SUPFAM" id="SSF55821">
    <property type="entry name" value="YrdC/RibB"/>
    <property type="match status" value="1"/>
</dbReference>
<sequence>MSTETTVSPKILTPDTNAIGKAVWALASGELVAFPTETVYGLGADARNGRAIASIYETKGRPSFNPLIAHVTGIDAAREAGGMFDERAVKLAKAFWPGPLTLVVPCTADCAVHELARAGLDTLALRAPAHPVAQKLLDEFGAPVVAPSANKSGHVSPTRAEHVASDLTEGVSIILDGGPTEVGVESTVVACLPGEPVRLLRPGGVTREEIERVTGEVLGEASEAVQSPGMLAQHYAPRAAVRLNATEIAGGEAWLGFGEIAPLGGRGIAHLNLSPTGDLAEAAANLFAYLRELDALAPTAIAVAAVPDTGLGEAINDRLRRAATR</sequence>
<comment type="similarity">
    <text evidence="2 13">Belongs to the SUA5 family.</text>
</comment>
<evidence type="ECO:0000256" key="6">
    <source>
        <dbReference type="ARBA" id="ARBA00022679"/>
    </source>
</evidence>
<evidence type="ECO:0000256" key="13">
    <source>
        <dbReference type="PIRNR" id="PIRNR004930"/>
    </source>
</evidence>
<dbReference type="InterPro" id="IPR050156">
    <property type="entry name" value="TC-AMP_synthase_SUA5"/>
</dbReference>
<accession>A0ABV9Z0F4</accession>
<keyword evidence="6 13" id="KW-0808">Transferase</keyword>
<keyword evidence="8 13" id="KW-0548">Nucleotidyltransferase</keyword>
<dbReference type="Gene3D" id="3.40.50.11030">
    <property type="entry name" value="Threonylcarbamoyl-AMP synthase, C-terminal domain"/>
    <property type="match status" value="1"/>
</dbReference>
<dbReference type="Pfam" id="PF03481">
    <property type="entry name" value="Sua5_C"/>
    <property type="match status" value="1"/>
</dbReference>
<dbReference type="PANTHER" id="PTHR17490:SF16">
    <property type="entry name" value="THREONYLCARBAMOYL-AMP SYNTHASE"/>
    <property type="match status" value="1"/>
</dbReference>
<reference evidence="16" key="1">
    <citation type="journal article" date="2019" name="Int. J. Syst. Evol. Microbiol.">
        <title>The Global Catalogue of Microorganisms (GCM) 10K type strain sequencing project: providing services to taxonomists for standard genome sequencing and annotation.</title>
        <authorList>
            <consortium name="The Broad Institute Genomics Platform"/>
            <consortium name="The Broad Institute Genome Sequencing Center for Infectious Disease"/>
            <person name="Wu L."/>
            <person name="Ma J."/>
        </authorList>
    </citation>
    <scope>NUCLEOTIDE SEQUENCE [LARGE SCALE GENOMIC DNA]</scope>
    <source>
        <strain evidence="16">CGMCC 1.16444</strain>
    </source>
</reference>
<dbReference type="InterPro" id="IPR006070">
    <property type="entry name" value="Sua5-like_dom"/>
</dbReference>